<dbReference type="InterPro" id="IPR011531">
    <property type="entry name" value="HCO3_transpt-like_TM_dom"/>
</dbReference>
<accession>A0AAD4LYE4</accession>
<name>A0AAD4LYE4_9AGAM</name>
<feature type="transmembrane region" description="Helical" evidence="1">
    <location>
        <begin position="52"/>
        <end position="85"/>
    </location>
</feature>
<dbReference type="EMBL" id="WTXG01000074">
    <property type="protein sequence ID" value="KAI0294476.1"/>
    <property type="molecule type" value="Genomic_DNA"/>
</dbReference>
<dbReference type="AlphaFoldDB" id="A0AAD4LYE4"/>
<keyword evidence="1" id="KW-1133">Transmembrane helix</keyword>
<evidence type="ECO:0000256" key="1">
    <source>
        <dbReference type="SAM" id="Phobius"/>
    </source>
</evidence>
<protein>
    <recommendedName>
        <fullName evidence="2">Bicarbonate transporter-like transmembrane domain-containing protein</fullName>
    </recommendedName>
</protein>
<gene>
    <name evidence="3" type="ORF">B0F90DRAFT_1821228</name>
</gene>
<dbReference type="Pfam" id="PF00955">
    <property type="entry name" value="HCO3_cotransp"/>
    <property type="match status" value="1"/>
</dbReference>
<proteinExistence type="predicted"/>
<organism evidence="3 4">
    <name type="scientific">Multifurca ochricompacta</name>
    <dbReference type="NCBI Taxonomy" id="376703"/>
    <lineage>
        <taxon>Eukaryota</taxon>
        <taxon>Fungi</taxon>
        <taxon>Dikarya</taxon>
        <taxon>Basidiomycota</taxon>
        <taxon>Agaricomycotina</taxon>
        <taxon>Agaricomycetes</taxon>
        <taxon>Russulales</taxon>
        <taxon>Russulaceae</taxon>
        <taxon>Multifurca</taxon>
    </lineage>
</organism>
<dbReference type="GO" id="GO:0016020">
    <property type="term" value="C:membrane"/>
    <property type="evidence" value="ECO:0007669"/>
    <property type="project" value="InterPro"/>
</dbReference>
<dbReference type="GO" id="GO:0006820">
    <property type="term" value="P:monoatomic anion transport"/>
    <property type="evidence" value="ECO:0007669"/>
    <property type="project" value="InterPro"/>
</dbReference>
<comment type="caution">
    <text evidence="3">The sequence shown here is derived from an EMBL/GenBank/DDBJ whole genome shotgun (WGS) entry which is preliminary data.</text>
</comment>
<keyword evidence="1" id="KW-0472">Membrane</keyword>
<sequence length="116" mass="13069">MSGVLAGLLCLVHESRRAFKERHRPEGSIYFLTDRALTAPSKPLRRVRKSCILLFVAVQLLAFGMTFMIMQTIAAAEFLVIILMLIPLRTLVVPRLSFSDEELRILDQPTASLLTI</sequence>
<dbReference type="Proteomes" id="UP001203297">
    <property type="component" value="Unassembled WGS sequence"/>
</dbReference>
<keyword evidence="4" id="KW-1185">Reference proteome</keyword>
<evidence type="ECO:0000259" key="2">
    <source>
        <dbReference type="Pfam" id="PF00955"/>
    </source>
</evidence>
<evidence type="ECO:0000313" key="3">
    <source>
        <dbReference type="EMBL" id="KAI0294476.1"/>
    </source>
</evidence>
<reference evidence="3" key="1">
    <citation type="journal article" date="2022" name="New Phytol.">
        <title>Evolutionary transition to the ectomycorrhizal habit in the genomes of a hyperdiverse lineage of mushroom-forming fungi.</title>
        <authorList>
            <person name="Looney B."/>
            <person name="Miyauchi S."/>
            <person name="Morin E."/>
            <person name="Drula E."/>
            <person name="Courty P.E."/>
            <person name="Kohler A."/>
            <person name="Kuo A."/>
            <person name="LaButti K."/>
            <person name="Pangilinan J."/>
            <person name="Lipzen A."/>
            <person name="Riley R."/>
            <person name="Andreopoulos W."/>
            <person name="He G."/>
            <person name="Johnson J."/>
            <person name="Nolan M."/>
            <person name="Tritt A."/>
            <person name="Barry K.W."/>
            <person name="Grigoriev I.V."/>
            <person name="Nagy L.G."/>
            <person name="Hibbett D."/>
            <person name="Henrissat B."/>
            <person name="Matheny P.B."/>
            <person name="Labbe J."/>
            <person name="Martin F.M."/>
        </authorList>
    </citation>
    <scope>NUCLEOTIDE SEQUENCE</scope>
    <source>
        <strain evidence="3">BPL690</strain>
    </source>
</reference>
<feature type="domain" description="Bicarbonate transporter-like transmembrane" evidence="2">
    <location>
        <begin position="39"/>
        <end position="109"/>
    </location>
</feature>
<evidence type="ECO:0000313" key="4">
    <source>
        <dbReference type="Proteomes" id="UP001203297"/>
    </source>
</evidence>
<keyword evidence="1" id="KW-0812">Transmembrane</keyword>